<name>A0A5A7VIK2_CUCMM</name>
<evidence type="ECO:0000313" key="1">
    <source>
        <dbReference type="EMBL" id="KAA0065595.1"/>
    </source>
</evidence>
<dbReference type="AlphaFoldDB" id="A0A5A7VIK2"/>
<comment type="caution">
    <text evidence="1">The sequence shown here is derived from an EMBL/GenBank/DDBJ whole genome shotgun (WGS) entry which is preliminary data.</text>
</comment>
<dbReference type="OrthoDB" id="2012657at2759"/>
<sequence length="279" mass="31617">MLMICSDGYLSSQAKYVSNLLVRSRIIDFNIASTPLDPNVHLTPFDGVPLEDMSLYRQLVCSLIYLIVTRPEISYVVHIISQFMAAPRTIHFTVILRILRYIKETLGHGLQFSSQSFLMLSGYSDVNSVRDPTDRRSTTGYCFYLGDSFISWRIKKRSVVSRFNIGSKYRALADAIVELLRLHCLLANMGAPQQGPTLLHYGNRSAIQITHNDVFHECTKHIENDYHFVRHHLLSNALLLCSISTTEQQADIFTKALPPGHFNQLLTKLKLISSLPACV</sequence>
<reference evidence="1 2" key="1">
    <citation type="submission" date="2019-08" db="EMBL/GenBank/DDBJ databases">
        <title>Draft genome sequences of two oriental melons (Cucumis melo L. var makuwa).</title>
        <authorList>
            <person name="Kwon S.-Y."/>
        </authorList>
    </citation>
    <scope>NUCLEOTIDE SEQUENCE [LARGE SCALE GENOMIC DNA]</scope>
    <source>
        <strain evidence="2">cv. SW 3</strain>
        <tissue evidence="1">Leaf</tissue>
    </source>
</reference>
<dbReference type="PANTHER" id="PTHR11439:SF461">
    <property type="entry name" value="OS10G0432200 PROTEIN"/>
    <property type="match status" value="1"/>
</dbReference>
<protein>
    <submittedName>
        <fullName evidence="1">Mitochondrial protein</fullName>
    </submittedName>
</protein>
<dbReference type="Proteomes" id="UP000321393">
    <property type="component" value="Unassembled WGS sequence"/>
</dbReference>
<dbReference type="EMBL" id="SSTE01001308">
    <property type="protein sequence ID" value="KAA0065595.1"/>
    <property type="molecule type" value="Genomic_DNA"/>
</dbReference>
<dbReference type="CDD" id="cd09272">
    <property type="entry name" value="RNase_HI_RT_Ty1"/>
    <property type="match status" value="1"/>
</dbReference>
<proteinExistence type="predicted"/>
<organism evidence="1 2">
    <name type="scientific">Cucumis melo var. makuwa</name>
    <name type="common">Oriental melon</name>
    <dbReference type="NCBI Taxonomy" id="1194695"/>
    <lineage>
        <taxon>Eukaryota</taxon>
        <taxon>Viridiplantae</taxon>
        <taxon>Streptophyta</taxon>
        <taxon>Embryophyta</taxon>
        <taxon>Tracheophyta</taxon>
        <taxon>Spermatophyta</taxon>
        <taxon>Magnoliopsida</taxon>
        <taxon>eudicotyledons</taxon>
        <taxon>Gunneridae</taxon>
        <taxon>Pentapetalae</taxon>
        <taxon>rosids</taxon>
        <taxon>fabids</taxon>
        <taxon>Cucurbitales</taxon>
        <taxon>Cucurbitaceae</taxon>
        <taxon>Benincaseae</taxon>
        <taxon>Cucumis</taxon>
    </lineage>
</organism>
<dbReference type="PANTHER" id="PTHR11439">
    <property type="entry name" value="GAG-POL-RELATED RETROTRANSPOSON"/>
    <property type="match status" value="1"/>
</dbReference>
<evidence type="ECO:0000313" key="2">
    <source>
        <dbReference type="Proteomes" id="UP000321393"/>
    </source>
</evidence>
<accession>A0A5A7VIK2</accession>
<gene>
    <name evidence="1" type="ORF">E6C27_scaffold90G00380</name>
</gene>